<sequence>MGTQQFSVPGLALPNELTEHIFLHCLPHGRVRPNPKTGPLLVTQICRHWRAVALLFPALWASIVLDFDEWTAETVISQQIALARLWLSRASRSPLSITINGPMHGRRLPAGLIDLIKSSSAQWGRLELSISAPDVLELCEVAGPFPHLQVVAIQIPNHFDEKYAEFRAPFLDAPKLQVLRLSGAFVGCFECEPGRERSQSILAVEFPIHQSTTEIFQMFKKFPNLRHLIITSEYPIYHLPLEPSVPCPPLRSLVLGTYYDVTPLKHLTLPTLEDLKIVFAWEGYGQLIVDFVARSSCTLTVLGLECLKDNPLELEGALRAAPSVVSLFLGFESFSKSVCLMLHRLEVLPYLTNKHIETWVDGVDKWDIFLGLVQARPTLLVADFVGWGDKNPPPTAQQISGFEAAAERGMRITLKTEDAYDKPWQWSNGPQDSDLDENFEFQAPVINNCLPHLWNRYPPTG</sequence>
<name>A0AAD6VJ88_9AGAR</name>
<dbReference type="SUPFAM" id="SSF52047">
    <property type="entry name" value="RNI-like"/>
    <property type="match status" value="1"/>
</dbReference>
<dbReference type="AlphaFoldDB" id="A0AAD6VJ88"/>
<evidence type="ECO:0008006" key="3">
    <source>
        <dbReference type="Google" id="ProtNLM"/>
    </source>
</evidence>
<organism evidence="1 2">
    <name type="scientific">Mycena pura</name>
    <dbReference type="NCBI Taxonomy" id="153505"/>
    <lineage>
        <taxon>Eukaryota</taxon>
        <taxon>Fungi</taxon>
        <taxon>Dikarya</taxon>
        <taxon>Basidiomycota</taxon>
        <taxon>Agaricomycotina</taxon>
        <taxon>Agaricomycetes</taxon>
        <taxon>Agaricomycetidae</taxon>
        <taxon>Agaricales</taxon>
        <taxon>Marasmiineae</taxon>
        <taxon>Mycenaceae</taxon>
        <taxon>Mycena</taxon>
    </lineage>
</organism>
<comment type="caution">
    <text evidence="1">The sequence shown here is derived from an EMBL/GenBank/DDBJ whole genome shotgun (WGS) entry which is preliminary data.</text>
</comment>
<gene>
    <name evidence="1" type="ORF">GGX14DRAFT_623212</name>
</gene>
<reference evidence="1" key="1">
    <citation type="submission" date="2023-03" db="EMBL/GenBank/DDBJ databases">
        <title>Massive genome expansion in bonnet fungi (Mycena s.s.) driven by repeated elements and novel gene families across ecological guilds.</title>
        <authorList>
            <consortium name="Lawrence Berkeley National Laboratory"/>
            <person name="Harder C.B."/>
            <person name="Miyauchi S."/>
            <person name="Viragh M."/>
            <person name="Kuo A."/>
            <person name="Thoen E."/>
            <person name="Andreopoulos B."/>
            <person name="Lu D."/>
            <person name="Skrede I."/>
            <person name="Drula E."/>
            <person name="Henrissat B."/>
            <person name="Morin E."/>
            <person name="Kohler A."/>
            <person name="Barry K."/>
            <person name="LaButti K."/>
            <person name="Morin E."/>
            <person name="Salamov A."/>
            <person name="Lipzen A."/>
            <person name="Mereny Z."/>
            <person name="Hegedus B."/>
            <person name="Baldrian P."/>
            <person name="Stursova M."/>
            <person name="Weitz H."/>
            <person name="Taylor A."/>
            <person name="Grigoriev I.V."/>
            <person name="Nagy L.G."/>
            <person name="Martin F."/>
            <person name="Kauserud H."/>
        </authorList>
    </citation>
    <scope>NUCLEOTIDE SEQUENCE</scope>
    <source>
        <strain evidence="1">9144</strain>
    </source>
</reference>
<accession>A0AAD6VJ88</accession>
<dbReference type="Proteomes" id="UP001219525">
    <property type="component" value="Unassembled WGS sequence"/>
</dbReference>
<evidence type="ECO:0000313" key="1">
    <source>
        <dbReference type="EMBL" id="KAJ7211624.1"/>
    </source>
</evidence>
<protein>
    <recommendedName>
        <fullName evidence="3">F-box domain-containing protein</fullName>
    </recommendedName>
</protein>
<dbReference type="EMBL" id="JARJCW010000025">
    <property type="protein sequence ID" value="KAJ7211624.1"/>
    <property type="molecule type" value="Genomic_DNA"/>
</dbReference>
<proteinExistence type="predicted"/>
<keyword evidence="2" id="KW-1185">Reference proteome</keyword>
<evidence type="ECO:0000313" key="2">
    <source>
        <dbReference type="Proteomes" id="UP001219525"/>
    </source>
</evidence>